<dbReference type="PANTHER" id="PTHR43421">
    <property type="entry name" value="METALLOPROTEASE PMBA"/>
    <property type="match status" value="1"/>
</dbReference>
<keyword evidence="6" id="KW-1185">Reference proteome</keyword>
<dbReference type="STRING" id="1121022.GCA_000376105_03510"/>
<dbReference type="Pfam" id="PF01523">
    <property type="entry name" value="PmbA_TldD_1st"/>
    <property type="match status" value="1"/>
</dbReference>
<dbReference type="AlphaFoldDB" id="V4R4N1"/>
<accession>V4R4N1</accession>
<dbReference type="Pfam" id="PF19290">
    <property type="entry name" value="PmbA_TldD_2nd"/>
    <property type="match status" value="1"/>
</dbReference>
<dbReference type="Pfam" id="PF19289">
    <property type="entry name" value="PmbA_TldD_3rd"/>
    <property type="match status" value="1"/>
</dbReference>
<dbReference type="EMBL" id="AWGB01000056">
    <property type="protein sequence ID" value="ESQ86438.1"/>
    <property type="molecule type" value="Genomic_DNA"/>
</dbReference>
<evidence type="ECO:0000259" key="2">
    <source>
        <dbReference type="Pfam" id="PF01523"/>
    </source>
</evidence>
<feature type="domain" description="Metalloprotease TldD/E N-terminal" evidence="2">
    <location>
        <begin position="35"/>
        <end position="99"/>
    </location>
</feature>
<dbReference type="GO" id="GO:0008237">
    <property type="term" value="F:metallopeptidase activity"/>
    <property type="evidence" value="ECO:0007669"/>
    <property type="project" value="InterPro"/>
</dbReference>
<evidence type="ECO:0000259" key="3">
    <source>
        <dbReference type="Pfam" id="PF19289"/>
    </source>
</evidence>
<dbReference type="Gene3D" id="3.30.2290.10">
    <property type="entry name" value="PmbA/TldD superfamily"/>
    <property type="match status" value="1"/>
</dbReference>
<dbReference type="OrthoDB" id="9803618at2"/>
<dbReference type="PATRIC" id="fig|1121022.4.peg.3804"/>
<name>V4R4N1_9CAUL</name>
<dbReference type="SUPFAM" id="SSF111283">
    <property type="entry name" value="Putative modulator of DNA gyrase, PmbA/TldD"/>
    <property type="match status" value="1"/>
</dbReference>
<dbReference type="InterPro" id="IPR036059">
    <property type="entry name" value="TldD/PmbA_sf"/>
</dbReference>
<dbReference type="RefSeq" id="WP_018083185.1">
    <property type="nucleotide sequence ID" value="NZ_AQWM01000025.1"/>
</dbReference>
<evidence type="ECO:0000256" key="1">
    <source>
        <dbReference type="ARBA" id="ARBA00005836"/>
    </source>
</evidence>
<organism evidence="5 6">
    <name type="scientific">Asticcacaulis benevestitus DSM 16100 = ATCC BAA-896</name>
    <dbReference type="NCBI Taxonomy" id="1121022"/>
    <lineage>
        <taxon>Bacteria</taxon>
        <taxon>Pseudomonadati</taxon>
        <taxon>Pseudomonadota</taxon>
        <taxon>Alphaproteobacteria</taxon>
        <taxon>Caulobacterales</taxon>
        <taxon>Caulobacteraceae</taxon>
        <taxon>Asticcacaulis</taxon>
    </lineage>
</organism>
<dbReference type="InterPro" id="IPR045569">
    <property type="entry name" value="Metalloprtase-TldD/E_C"/>
</dbReference>
<dbReference type="PANTHER" id="PTHR43421:SF1">
    <property type="entry name" value="METALLOPROTEASE PMBA"/>
    <property type="match status" value="1"/>
</dbReference>
<sequence length="461" mass="48848">MLQTRNDPDSARADAQVQRLDDILTAARKAGADACEAVFAESRSLSVGVRKGEVETVERDENSDLGLRVFVGRKQAVVSVSEFSKATLDRLVERAVAMATLAPEDPYASLADPALLYKPAATKPDLQLFDPTHLSAESLQQRALDIEAGGLATGNDALQSDAASTGYVQNMWSMLTSDGFRGTHQTSLFFQSGRFIATDADGNMERDGEGRSVRFAADLPDVNDTGRLAAERALASLGARKIETQKAAVLFDKRIAKSVIGQFLGAISGSMIARGSSFLKKKLGHQLFDSSVQIIDDPLRVRGLGSCFFDDEGVAVSRRAIIRDGVLSGWLLNTGAGKQLGMPSTGHASRSLASPPGVATHNITLEAGTQSPEALMQLAGKGVVVTSMFGPSVNNDTGDWSAGASGFWFENGVIAYPVNEITVAGNLIDIFKRLVPASDLEVRGTMDTPSLLVEGLSLGGK</sequence>
<proteinExistence type="inferred from homology"/>
<evidence type="ECO:0000313" key="5">
    <source>
        <dbReference type="EMBL" id="ESQ86438.1"/>
    </source>
</evidence>
<dbReference type="GO" id="GO:0005829">
    <property type="term" value="C:cytosol"/>
    <property type="evidence" value="ECO:0007669"/>
    <property type="project" value="TreeGrafter"/>
</dbReference>
<dbReference type="InterPro" id="IPR045570">
    <property type="entry name" value="Metalloprtase-TldD/E_cen_dom"/>
</dbReference>
<feature type="domain" description="Metalloprotease TldD/E C-terminal" evidence="3">
    <location>
        <begin position="244"/>
        <end position="460"/>
    </location>
</feature>
<evidence type="ECO:0000313" key="6">
    <source>
        <dbReference type="Proteomes" id="UP000017837"/>
    </source>
</evidence>
<evidence type="ECO:0008006" key="7">
    <source>
        <dbReference type="Google" id="ProtNLM"/>
    </source>
</evidence>
<comment type="caution">
    <text evidence="5">The sequence shown here is derived from an EMBL/GenBank/DDBJ whole genome shotgun (WGS) entry which is preliminary data.</text>
</comment>
<dbReference type="GO" id="GO:0006508">
    <property type="term" value="P:proteolysis"/>
    <property type="evidence" value="ECO:0007669"/>
    <property type="project" value="InterPro"/>
</dbReference>
<gene>
    <name evidence="5" type="ORF">ABENE_18595</name>
</gene>
<evidence type="ECO:0000259" key="4">
    <source>
        <dbReference type="Pfam" id="PF19290"/>
    </source>
</evidence>
<dbReference type="Proteomes" id="UP000017837">
    <property type="component" value="Unassembled WGS sequence"/>
</dbReference>
<dbReference type="InterPro" id="IPR002510">
    <property type="entry name" value="Metalloprtase-TldD/E_N"/>
</dbReference>
<comment type="similarity">
    <text evidence="1">Belongs to the peptidase U62 family.</text>
</comment>
<dbReference type="eggNOG" id="COG0312">
    <property type="taxonomic scope" value="Bacteria"/>
</dbReference>
<feature type="domain" description="Metalloprotease TldD/E central" evidence="4">
    <location>
        <begin position="132"/>
        <end position="237"/>
    </location>
</feature>
<dbReference type="InterPro" id="IPR047657">
    <property type="entry name" value="PmbA"/>
</dbReference>
<dbReference type="InterPro" id="IPR035068">
    <property type="entry name" value="TldD/PmbA_N"/>
</dbReference>
<reference evidence="5 6" key="1">
    <citation type="journal article" date="2014" name="Nature">
        <title>Sequential evolution of bacterial morphology by co-option of a developmental regulator.</title>
        <authorList>
            <person name="Jiang C."/>
            <person name="Brown P.J."/>
            <person name="Ducret A."/>
            <person name="Brun Y.V."/>
        </authorList>
    </citation>
    <scope>NUCLEOTIDE SEQUENCE [LARGE SCALE GENOMIC DNA]</scope>
    <source>
        <strain evidence="5 6">DSM 16100</strain>
    </source>
</reference>
<protein>
    <recommendedName>
        <fullName evidence="7">Modulator protein</fullName>
    </recommendedName>
</protein>